<dbReference type="AlphaFoldDB" id="A0A9P6YB50"/>
<protein>
    <recommendedName>
        <fullName evidence="2">DDE-1 domain-containing protein</fullName>
    </recommendedName>
</protein>
<sequence>MHGESASVDITSENIQNELRKMEELLGLYDPIDITNFDETGLYYQQPPKRTICSESLDGLKKLNVVFGRQNRKNCSSFDNASAHKIRILLNNIKLIFLLANTASKLQALDAGIIDNFKTHFRAQQYDRALCLYIIKPETINGMLPDLPRKFDNKVTDVSQLNLEADESEMIVCYTTSATNNEETAEDNIDEAEENDNTEQDEQRVDIVECKKRLKEAYETILMYKFPLDDLDCKLHRRIRMRLADLNKSKEQTDLRSYFTNGINAGDLCQRLLYQQIPLKAIDALSLSAHESKFAEALCSLIRKLPPLPIEEDANESELCSSSTFGYGEVKVSNQAEDHHLVCCDLLRIATFYKNALGKQNFDGILGIHIAGRTITFYALLLPAMRLYTMLRLAEIRLPDSLQGLASFVTELPCIMSVLEVFDNLCVPTKDIKRTIDYHAPMASMSLFQQLYSSSKNRKRACHLKLRHN</sequence>
<organism evidence="3 4">
    <name type="scientific">Rhizopus oryzae</name>
    <name type="common">Mucormycosis agent</name>
    <name type="synonym">Rhizopus arrhizus var. delemar</name>
    <dbReference type="NCBI Taxonomy" id="64495"/>
    <lineage>
        <taxon>Eukaryota</taxon>
        <taxon>Fungi</taxon>
        <taxon>Fungi incertae sedis</taxon>
        <taxon>Mucoromycota</taxon>
        <taxon>Mucoromycotina</taxon>
        <taxon>Mucoromycetes</taxon>
        <taxon>Mucorales</taxon>
        <taxon>Mucorineae</taxon>
        <taxon>Rhizopodaceae</taxon>
        <taxon>Rhizopus</taxon>
    </lineage>
</organism>
<feature type="domain" description="DDE-1" evidence="2">
    <location>
        <begin position="79"/>
        <end position="130"/>
    </location>
</feature>
<evidence type="ECO:0000313" key="4">
    <source>
        <dbReference type="Proteomes" id="UP000717996"/>
    </source>
</evidence>
<dbReference type="Proteomes" id="UP000717996">
    <property type="component" value="Unassembled WGS sequence"/>
</dbReference>
<evidence type="ECO:0000259" key="2">
    <source>
        <dbReference type="Pfam" id="PF03184"/>
    </source>
</evidence>
<gene>
    <name evidence="3" type="ORF">G6F51_006632</name>
</gene>
<dbReference type="InterPro" id="IPR004875">
    <property type="entry name" value="DDE_SF_endonuclease_dom"/>
</dbReference>
<dbReference type="GO" id="GO:0003676">
    <property type="term" value="F:nucleic acid binding"/>
    <property type="evidence" value="ECO:0007669"/>
    <property type="project" value="InterPro"/>
</dbReference>
<dbReference type="Pfam" id="PF03184">
    <property type="entry name" value="DDE_1"/>
    <property type="match status" value="1"/>
</dbReference>
<proteinExistence type="predicted"/>
<evidence type="ECO:0000313" key="3">
    <source>
        <dbReference type="EMBL" id="KAG1543498.1"/>
    </source>
</evidence>
<name>A0A9P6YB50_RHIOR</name>
<reference evidence="3" key="1">
    <citation type="journal article" date="2020" name="Microb. Genom.">
        <title>Genetic diversity of clinical and environmental Mucorales isolates obtained from an investigation of mucormycosis cases among solid organ transplant recipients.</title>
        <authorList>
            <person name="Nguyen M.H."/>
            <person name="Kaul D."/>
            <person name="Muto C."/>
            <person name="Cheng S.J."/>
            <person name="Richter R.A."/>
            <person name="Bruno V.M."/>
            <person name="Liu G."/>
            <person name="Beyhan S."/>
            <person name="Sundermann A.J."/>
            <person name="Mounaud S."/>
            <person name="Pasculle A.W."/>
            <person name="Nierman W.C."/>
            <person name="Driscoll E."/>
            <person name="Cumbie R."/>
            <person name="Clancy C.J."/>
            <person name="Dupont C.L."/>
        </authorList>
    </citation>
    <scope>NUCLEOTIDE SEQUENCE</scope>
    <source>
        <strain evidence="3">GL16</strain>
    </source>
</reference>
<feature type="region of interest" description="Disordered" evidence="1">
    <location>
        <begin position="181"/>
        <end position="203"/>
    </location>
</feature>
<comment type="caution">
    <text evidence="3">The sequence shown here is derived from an EMBL/GenBank/DDBJ whole genome shotgun (WGS) entry which is preliminary data.</text>
</comment>
<feature type="compositionally biased region" description="Acidic residues" evidence="1">
    <location>
        <begin position="183"/>
        <end position="200"/>
    </location>
</feature>
<dbReference type="EMBL" id="JAANIT010000918">
    <property type="protein sequence ID" value="KAG1543498.1"/>
    <property type="molecule type" value="Genomic_DNA"/>
</dbReference>
<evidence type="ECO:0000256" key="1">
    <source>
        <dbReference type="SAM" id="MobiDB-lite"/>
    </source>
</evidence>
<accession>A0A9P6YB50</accession>